<dbReference type="InterPro" id="IPR036612">
    <property type="entry name" value="KH_dom_type_1_sf"/>
</dbReference>
<dbReference type="Proteomes" id="UP000554482">
    <property type="component" value="Unassembled WGS sequence"/>
</dbReference>
<dbReference type="CDD" id="cd22462">
    <property type="entry name" value="KH-I_HEN4_like_rpt5"/>
    <property type="match status" value="1"/>
</dbReference>
<dbReference type="Pfam" id="PF00013">
    <property type="entry name" value="KH_1"/>
    <property type="match status" value="5"/>
</dbReference>
<organism evidence="5 6">
    <name type="scientific">Thalictrum thalictroides</name>
    <name type="common">Rue-anemone</name>
    <name type="synonym">Anemone thalictroides</name>
    <dbReference type="NCBI Taxonomy" id="46969"/>
    <lineage>
        <taxon>Eukaryota</taxon>
        <taxon>Viridiplantae</taxon>
        <taxon>Streptophyta</taxon>
        <taxon>Embryophyta</taxon>
        <taxon>Tracheophyta</taxon>
        <taxon>Spermatophyta</taxon>
        <taxon>Magnoliopsida</taxon>
        <taxon>Ranunculales</taxon>
        <taxon>Ranunculaceae</taxon>
        <taxon>Thalictroideae</taxon>
        <taxon>Thalictrum</taxon>
    </lineage>
</organism>
<feature type="compositionally biased region" description="Polar residues" evidence="3">
    <location>
        <begin position="488"/>
        <end position="500"/>
    </location>
</feature>
<reference evidence="5 6" key="1">
    <citation type="submission" date="2020-06" db="EMBL/GenBank/DDBJ databases">
        <title>Transcriptomic and genomic resources for Thalictrum thalictroides and T. hernandezii: Facilitating candidate gene discovery in an emerging model plant lineage.</title>
        <authorList>
            <person name="Arias T."/>
            <person name="Riano-Pachon D.M."/>
            <person name="Di Stilio V.S."/>
        </authorList>
    </citation>
    <scope>NUCLEOTIDE SEQUENCE [LARGE SCALE GENOMIC DNA]</scope>
    <source>
        <strain evidence="6">cv. WT478/WT964</strain>
        <tissue evidence="5">Leaves</tissue>
    </source>
</reference>
<accession>A0A7J6V8L1</accession>
<feature type="domain" description="K Homology" evidence="4">
    <location>
        <begin position="405"/>
        <end position="480"/>
    </location>
</feature>
<dbReference type="CDD" id="cd22460">
    <property type="entry name" value="KH-I_PEPPER_rpt2_like"/>
    <property type="match status" value="2"/>
</dbReference>
<dbReference type="EMBL" id="JABWDY010037034">
    <property type="protein sequence ID" value="KAF5180722.1"/>
    <property type="molecule type" value="Genomic_DNA"/>
</dbReference>
<feature type="domain" description="K Homology" evidence="4">
    <location>
        <begin position="313"/>
        <end position="386"/>
    </location>
</feature>
<proteinExistence type="predicted"/>
<dbReference type="AlphaFoldDB" id="A0A7J6V8L1"/>
<feature type="domain" description="K Homology" evidence="4">
    <location>
        <begin position="51"/>
        <end position="123"/>
    </location>
</feature>
<keyword evidence="1" id="KW-0677">Repeat</keyword>
<dbReference type="GO" id="GO:0003723">
    <property type="term" value="F:RNA binding"/>
    <property type="evidence" value="ECO:0007669"/>
    <property type="project" value="UniProtKB-UniRule"/>
</dbReference>
<evidence type="ECO:0000256" key="3">
    <source>
        <dbReference type="SAM" id="MobiDB-lite"/>
    </source>
</evidence>
<dbReference type="PANTHER" id="PTHR10288">
    <property type="entry name" value="KH DOMAIN CONTAINING RNA BINDING PROTEIN"/>
    <property type="match status" value="1"/>
</dbReference>
<dbReference type="Gene3D" id="3.30.1370.10">
    <property type="entry name" value="K Homology domain, type 1"/>
    <property type="match status" value="3"/>
</dbReference>
<protein>
    <submittedName>
        <fullName evidence="5">Rna-binding kh domain-containing protein rcf3</fullName>
    </submittedName>
</protein>
<dbReference type="Gene3D" id="3.30.310.210">
    <property type="match status" value="1"/>
</dbReference>
<feature type="region of interest" description="Disordered" evidence="3">
    <location>
        <begin position="1"/>
        <end position="45"/>
    </location>
</feature>
<name>A0A7J6V8L1_THATH</name>
<keyword evidence="2" id="KW-0694">RNA-binding</keyword>
<evidence type="ECO:0000256" key="2">
    <source>
        <dbReference type="PROSITE-ProRule" id="PRU00117"/>
    </source>
</evidence>
<feature type="domain" description="K Homology" evidence="4">
    <location>
        <begin position="161"/>
        <end position="236"/>
    </location>
</feature>
<dbReference type="SMART" id="SM00322">
    <property type="entry name" value="KH"/>
    <property type="match status" value="5"/>
</dbReference>
<comment type="caution">
    <text evidence="5">The sequence shown here is derived from an EMBL/GenBank/DDBJ whole genome shotgun (WGS) entry which is preliminary data.</text>
</comment>
<dbReference type="InterPro" id="IPR004088">
    <property type="entry name" value="KH_dom_type_1"/>
</dbReference>
<feature type="domain" description="K Homology" evidence="4">
    <location>
        <begin position="593"/>
        <end position="663"/>
    </location>
</feature>
<evidence type="ECO:0000259" key="4">
    <source>
        <dbReference type="SMART" id="SM00322"/>
    </source>
</evidence>
<evidence type="ECO:0000256" key="1">
    <source>
        <dbReference type="ARBA" id="ARBA00022737"/>
    </source>
</evidence>
<dbReference type="CDD" id="cd22459">
    <property type="entry name" value="KH-I_PEPPER_rpt1_like"/>
    <property type="match status" value="2"/>
</dbReference>
<dbReference type="InterPro" id="IPR004087">
    <property type="entry name" value="KH_dom"/>
</dbReference>
<feature type="compositionally biased region" description="Polar residues" evidence="3">
    <location>
        <begin position="20"/>
        <end position="33"/>
    </location>
</feature>
<keyword evidence="6" id="KW-1185">Reference proteome</keyword>
<gene>
    <name evidence="5" type="ORF">FRX31_029690</name>
</gene>
<dbReference type="PROSITE" id="PS50084">
    <property type="entry name" value="KH_TYPE_1"/>
    <property type="match status" value="5"/>
</dbReference>
<dbReference type="SUPFAM" id="SSF54791">
    <property type="entry name" value="Eukaryotic type KH-domain (KH-domain type I)"/>
    <property type="match status" value="5"/>
</dbReference>
<evidence type="ECO:0000313" key="5">
    <source>
        <dbReference type="EMBL" id="KAF5180722.1"/>
    </source>
</evidence>
<evidence type="ECO:0000313" key="6">
    <source>
        <dbReference type="Proteomes" id="UP000554482"/>
    </source>
</evidence>
<sequence length="676" mass="71931">MDGSSSFLSPPAKRPFHKLSTMQDNSNMTTNGGASKRRLKQPPPPLAIPLGHVGLRLLCHVSKIGGVIGKSGSIVKIFRQETGAKIRIEEPVIDCDERIILIVAPENPKKIITLKGLNEEEDKESGEDVEVSPAQEAFVRIFERILDVEAETEGIFPPPGGAVSCRLLAATSQIGAVLGKGGKIIEKIRKESGAKVRVMPPDQLPACASVGNEVIQILGDVLAVKKALVDISRCLQDNPPIEKAQVVGGRPVGTALHGTYPEVYGELPHRSSLVQPSLGSAVDYPPRVDYAPRGRPAPTEVDRFSMLDPNKQQDVVFRLLCSNDTVGGVIGKGGTIVRSLQDETGAIISVGSSVSESDERVITISAKENPESRYSPAQNAVVRVFTRSVEAGIEKGLDAGSNRGASVCVRLLVATNEVGCLMGKGGVIIQEMRKLTGTGIRIIGGDKVPKCASENDQVVQIIGDFRSVQDAVFHVTGRLRDNIFPNKTLNGAGPGSSTYPELSPYGRLREPASPGLYPSIGLPRNIDRQNTLTQGMDHLGLSHSLDRPRSPQLWATQTLGGGNSRGIADGSRGLTSFRGGSDFGSGGKSAIVTNTTVEILIPEQVLGSVYGDNGSNLIRLRQISGAKVVMHDPRPGTNEAIVIISGTPDQTQAAQSLLQAFILSGQSSPDHRSRLY</sequence>
<feature type="region of interest" description="Disordered" evidence="3">
    <location>
        <begin position="488"/>
        <end position="507"/>
    </location>
</feature>
<dbReference type="OrthoDB" id="442947at2759"/>